<evidence type="ECO:0000256" key="5">
    <source>
        <dbReference type="ARBA" id="ARBA00022844"/>
    </source>
</evidence>
<sequence length="550" mass="60626">MAGSKLVHNFAQIPWMEVPRSSFSRSHGHKLTMDAGLLYPIYTDEYLPGDTFNCSITVFGRMSNATVVPFMDNLYCDIQCFSVPYRLVWEHWKNMNGEQRSPGDTTDYQVPQVVAPTGGFGVDSVYDHMGVYPWASGLSVSALFGRAYCLIWNEWYRDENLQDWVNFNYGDGPDNASTFKLLPRGKRHDYFTSCLPWAQKGDPVDLPIGGQAKVNVMGNGKTLGLIDGTNGFGIGGATVSNTSLVGIHGTAGSSVGSAYPAGTPSNMNGRFWGVDTNPSLSGLTGTVDISGVSALPVNLVRQAFAAQRVLEKDARGGTRYTEMIRTHFGVVSPDARQQRPEYIGGGTVMLSVNPITQTSSTDSTSPQGNLAAQVTMANTRTNFTKSFTEHGCIICLASIRADLTYQQGTNRMFFRKNRLDFYLPSLSHLGEQAVLDREIYTTGVADSDNAVFGYQEAWADYRYYPSIITGKMRSKTQGAPSDYLSLDVWHLAQKFENKPTLSGQFIQENPPLERVMSVQNEPQFIVDVQVRCKAVRPLPVYSVPGLVDHF</sequence>
<proteinExistence type="inferred from homology"/>
<dbReference type="SUPFAM" id="SSF88645">
    <property type="entry name" value="ssDNA viruses"/>
    <property type="match status" value="1"/>
</dbReference>
<dbReference type="EMBL" id="OM869522">
    <property type="protein sequence ID" value="UPW40944.1"/>
    <property type="molecule type" value="Genomic_DNA"/>
</dbReference>
<keyword evidence="4" id="KW-0167">Capsid protein</keyword>
<comment type="subcellular location">
    <subcellularLocation>
        <location evidence="1">Virion</location>
    </subcellularLocation>
</comment>
<organism evidence="6">
    <name type="scientific">Sigmofec virus UA08Rod_6051</name>
    <dbReference type="NCBI Taxonomy" id="2929449"/>
    <lineage>
        <taxon>Viruses</taxon>
        <taxon>Monodnaviria</taxon>
        <taxon>Sangervirae</taxon>
        <taxon>Phixviricota</taxon>
        <taxon>Malgrandaviricetes</taxon>
        <taxon>Petitvirales</taxon>
        <taxon>Microviridae</taxon>
    </lineage>
</organism>
<evidence type="ECO:0000256" key="2">
    <source>
        <dbReference type="ARBA" id="ARBA00009963"/>
    </source>
</evidence>
<dbReference type="Pfam" id="PF02305">
    <property type="entry name" value="Phage_F"/>
    <property type="match status" value="1"/>
</dbReference>
<comment type="similarity">
    <text evidence="2">Belongs to the microviridae F protein family.</text>
</comment>
<dbReference type="GO" id="GO:0005198">
    <property type="term" value="F:structural molecule activity"/>
    <property type="evidence" value="ECO:0007669"/>
    <property type="project" value="InterPro"/>
</dbReference>
<dbReference type="InterPro" id="IPR016184">
    <property type="entry name" value="Capsid/spike_ssDNA_virus"/>
</dbReference>
<name>A0A976N151_9VIRU</name>
<evidence type="ECO:0000256" key="3">
    <source>
        <dbReference type="ARBA" id="ARBA00022431"/>
    </source>
</evidence>
<dbReference type="InterPro" id="IPR037002">
    <property type="entry name" value="Microviridae_protein_F_sf"/>
</dbReference>
<accession>A0A976N151</accession>
<evidence type="ECO:0000313" key="6">
    <source>
        <dbReference type="EMBL" id="UPW40944.1"/>
    </source>
</evidence>
<evidence type="ECO:0000256" key="1">
    <source>
        <dbReference type="ARBA" id="ARBA00004328"/>
    </source>
</evidence>
<dbReference type="Gene3D" id="2.60.169.10">
    <property type="entry name" value="Microviridae F protein"/>
    <property type="match status" value="2"/>
</dbReference>
<reference evidence="6" key="1">
    <citation type="submission" date="2022-02" db="EMBL/GenBank/DDBJ databases">
        <title>Towards deciphering the DNA virus diversity associated with rodent species in the families Cricetidae and Heteromyidae.</title>
        <authorList>
            <person name="Lund M."/>
            <person name="Larsen B.B."/>
            <person name="Gryseels S."/>
            <person name="Kraberger S."/>
            <person name="Rowsey D.M."/>
            <person name="Steger L."/>
            <person name="Yule K.M."/>
            <person name="Upham N.S."/>
            <person name="Worobey M."/>
            <person name="Van Doorslaer K."/>
            <person name="Varsani A."/>
        </authorList>
    </citation>
    <scope>NUCLEOTIDE SEQUENCE</scope>
    <source>
        <strain evidence="6">UA08Rod_6051</strain>
    </source>
</reference>
<keyword evidence="5" id="KW-0946">Virion</keyword>
<dbReference type="GO" id="GO:0039615">
    <property type="term" value="C:T=1 icosahedral viral capsid"/>
    <property type="evidence" value="ECO:0007669"/>
    <property type="project" value="UniProtKB-KW"/>
</dbReference>
<evidence type="ECO:0000256" key="4">
    <source>
        <dbReference type="ARBA" id="ARBA00022561"/>
    </source>
</evidence>
<dbReference type="InterPro" id="IPR003514">
    <property type="entry name" value="Microviridae_protein_F"/>
</dbReference>
<keyword evidence="3" id="KW-1140">T=1 icosahedral capsid protein</keyword>
<protein>
    <submittedName>
        <fullName evidence="6">Major capsid protein</fullName>
    </submittedName>
</protein>